<evidence type="ECO:0000256" key="1">
    <source>
        <dbReference type="ARBA" id="ARBA00004496"/>
    </source>
</evidence>
<evidence type="ECO:0000256" key="6">
    <source>
        <dbReference type="ARBA" id="ARBA00022857"/>
    </source>
</evidence>
<dbReference type="PANTHER" id="PTHR11645">
    <property type="entry name" value="PYRROLINE-5-CARBOXYLATE REDUCTASE"/>
    <property type="match status" value="1"/>
</dbReference>
<dbReference type="Gene3D" id="1.10.3730.10">
    <property type="entry name" value="ProC C-terminal domain-like"/>
    <property type="match status" value="1"/>
</dbReference>
<dbReference type="InterPro" id="IPR028939">
    <property type="entry name" value="P5C_Rdtase_cat_N"/>
</dbReference>
<dbReference type="SUPFAM" id="SSF51735">
    <property type="entry name" value="NAD(P)-binding Rossmann-fold domains"/>
    <property type="match status" value="1"/>
</dbReference>
<dbReference type="InterPro" id="IPR036291">
    <property type="entry name" value="NAD(P)-bd_dom_sf"/>
</dbReference>
<proteinExistence type="inferred from homology"/>
<name>A0A2U3QF69_9BACT</name>
<keyword evidence="5 8" id="KW-0641">Proline biosynthesis</keyword>
<accession>A0A2U3QF69</accession>
<evidence type="ECO:0000256" key="7">
    <source>
        <dbReference type="ARBA" id="ARBA00023002"/>
    </source>
</evidence>
<feature type="binding site" evidence="10">
    <location>
        <position position="51"/>
    </location>
    <ligand>
        <name>NADPH</name>
        <dbReference type="ChEBI" id="CHEBI:57783"/>
    </ligand>
</feature>
<dbReference type="PIRSF" id="PIRSF000193">
    <property type="entry name" value="Pyrrol-5-carb_rd"/>
    <property type="match status" value="1"/>
</dbReference>
<dbReference type="EC" id="1.5.1.2" evidence="8 9"/>
<evidence type="ECO:0000256" key="4">
    <source>
        <dbReference type="ARBA" id="ARBA00022605"/>
    </source>
</evidence>
<evidence type="ECO:0000256" key="11">
    <source>
        <dbReference type="RuleBase" id="RU003903"/>
    </source>
</evidence>
<dbReference type="PANTHER" id="PTHR11645:SF0">
    <property type="entry name" value="PYRROLINE-5-CARBOXYLATE REDUCTASE 3"/>
    <property type="match status" value="1"/>
</dbReference>
<keyword evidence="15" id="KW-1185">Reference proteome</keyword>
<feature type="domain" description="Pyrroline-5-carboxylate reductase dimerisation" evidence="13">
    <location>
        <begin position="155"/>
        <end position="258"/>
    </location>
</feature>
<keyword evidence="6 8" id="KW-0521">NADP</keyword>
<reference evidence="15" key="1">
    <citation type="submission" date="2018-03" db="EMBL/GenBank/DDBJ databases">
        <authorList>
            <person name="Zecchin S."/>
        </authorList>
    </citation>
    <scope>NUCLEOTIDE SEQUENCE [LARGE SCALE GENOMIC DNA]</scope>
</reference>
<comment type="subcellular location">
    <subcellularLocation>
        <location evidence="1 8">Cytoplasm</location>
    </subcellularLocation>
</comment>
<feature type="domain" description="Pyrroline-5-carboxylate reductase catalytic N-terminal" evidence="12">
    <location>
        <begin position="2"/>
        <end position="93"/>
    </location>
</feature>
<comment type="similarity">
    <text evidence="2 8 11">Belongs to the pyrroline-5-carboxylate reductase family.</text>
</comment>
<keyword evidence="4 8" id="KW-0028">Amino-acid biosynthesis</keyword>
<dbReference type="GO" id="GO:0055129">
    <property type="term" value="P:L-proline biosynthetic process"/>
    <property type="evidence" value="ECO:0007669"/>
    <property type="project" value="UniProtKB-UniRule"/>
</dbReference>
<dbReference type="Proteomes" id="UP000245125">
    <property type="component" value="Unassembled WGS sequence"/>
</dbReference>
<dbReference type="InterPro" id="IPR029036">
    <property type="entry name" value="P5CR_dimer"/>
</dbReference>
<evidence type="ECO:0000313" key="14">
    <source>
        <dbReference type="EMBL" id="SPQ00034.1"/>
    </source>
</evidence>
<dbReference type="InterPro" id="IPR053790">
    <property type="entry name" value="P5CR-like_CS"/>
</dbReference>
<organism evidence="14 15">
    <name type="scientific">Candidatus Sulfobium mesophilum</name>
    <dbReference type="NCBI Taxonomy" id="2016548"/>
    <lineage>
        <taxon>Bacteria</taxon>
        <taxon>Pseudomonadati</taxon>
        <taxon>Nitrospirota</taxon>
        <taxon>Nitrospiria</taxon>
        <taxon>Nitrospirales</taxon>
        <taxon>Nitrospiraceae</taxon>
        <taxon>Candidatus Sulfobium</taxon>
    </lineage>
</organism>
<comment type="function">
    <text evidence="8">Catalyzes the reduction of 1-pyrroline-5-carboxylate (PCA) to L-proline.</text>
</comment>
<evidence type="ECO:0000259" key="12">
    <source>
        <dbReference type="Pfam" id="PF03807"/>
    </source>
</evidence>
<evidence type="ECO:0000256" key="9">
    <source>
        <dbReference type="NCBIfam" id="TIGR00112"/>
    </source>
</evidence>
<gene>
    <name evidence="8 14" type="primary">proC</name>
    <name evidence="14" type="ORF">NBG4_1500002</name>
</gene>
<keyword evidence="7 8" id="KW-0560">Oxidoreductase</keyword>
<dbReference type="PROSITE" id="PS00521">
    <property type="entry name" value="P5CR"/>
    <property type="match status" value="1"/>
</dbReference>
<keyword evidence="3 8" id="KW-0963">Cytoplasm</keyword>
<comment type="pathway">
    <text evidence="8 11">Amino-acid biosynthesis; L-proline biosynthesis; L-proline from L-glutamate 5-semialdehyde: step 1/1.</text>
</comment>
<evidence type="ECO:0000256" key="3">
    <source>
        <dbReference type="ARBA" id="ARBA00022490"/>
    </source>
</evidence>
<dbReference type="OrthoDB" id="9805754at2"/>
<dbReference type="Gene3D" id="3.40.50.720">
    <property type="entry name" value="NAD(P)-binding Rossmann-like Domain"/>
    <property type="match status" value="1"/>
</dbReference>
<dbReference type="GO" id="GO:0004735">
    <property type="term" value="F:pyrroline-5-carboxylate reductase activity"/>
    <property type="evidence" value="ECO:0007669"/>
    <property type="project" value="UniProtKB-UniRule"/>
</dbReference>
<dbReference type="AlphaFoldDB" id="A0A2U3QF69"/>
<sequence>MIGFIGGGNMAEALIKGMTAKGMKDIFVSELRGDRRGELQKAYGIKVTASNTEVASACEIILLAVKPQHMDAVLTEIAPTVNDTKTVVSIAAGITLSYLESRLKTRQLIRVMPNTPALVQEGMSVMSLCGCSYGPELNVVKSILMSIGKVLVLPEEMMNAVTALSGSGPGFIALFIEAMIASGQKMGLSASDSAELAVQTLLGTAKLLDTGMPPSQLRTMVTSPGGTTEAGLKVFEERSLRATVSEALLAARKRAEELGRRE</sequence>
<comment type="catalytic activity">
    <reaction evidence="8">
        <text>L-proline + NAD(+) = (S)-1-pyrroline-5-carboxylate + NADH + 2 H(+)</text>
        <dbReference type="Rhea" id="RHEA:14105"/>
        <dbReference type="ChEBI" id="CHEBI:15378"/>
        <dbReference type="ChEBI" id="CHEBI:17388"/>
        <dbReference type="ChEBI" id="CHEBI:57540"/>
        <dbReference type="ChEBI" id="CHEBI:57945"/>
        <dbReference type="ChEBI" id="CHEBI:60039"/>
        <dbReference type="EC" id="1.5.1.2"/>
    </reaction>
</comment>
<dbReference type="Pfam" id="PF03807">
    <property type="entry name" value="F420_oxidored"/>
    <property type="match status" value="1"/>
</dbReference>
<dbReference type="SUPFAM" id="SSF48179">
    <property type="entry name" value="6-phosphogluconate dehydrogenase C-terminal domain-like"/>
    <property type="match status" value="1"/>
</dbReference>
<evidence type="ECO:0000256" key="8">
    <source>
        <dbReference type="HAMAP-Rule" id="MF_01925"/>
    </source>
</evidence>
<feature type="binding site" evidence="10">
    <location>
        <begin position="5"/>
        <end position="10"/>
    </location>
    <ligand>
        <name>NADP(+)</name>
        <dbReference type="ChEBI" id="CHEBI:58349"/>
    </ligand>
</feature>
<dbReference type="FunFam" id="1.10.3730.10:FF:000001">
    <property type="entry name" value="Pyrroline-5-carboxylate reductase"/>
    <property type="match status" value="1"/>
</dbReference>
<evidence type="ECO:0000256" key="2">
    <source>
        <dbReference type="ARBA" id="ARBA00005525"/>
    </source>
</evidence>
<dbReference type="Pfam" id="PF14748">
    <property type="entry name" value="P5CR_dimer"/>
    <property type="match status" value="1"/>
</dbReference>
<evidence type="ECO:0000313" key="15">
    <source>
        <dbReference type="Proteomes" id="UP000245125"/>
    </source>
</evidence>
<dbReference type="HAMAP" id="MF_01925">
    <property type="entry name" value="P5C_reductase"/>
    <property type="match status" value="1"/>
</dbReference>
<evidence type="ECO:0000256" key="10">
    <source>
        <dbReference type="PIRSR" id="PIRSR000193-1"/>
    </source>
</evidence>
<dbReference type="NCBIfam" id="TIGR00112">
    <property type="entry name" value="proC"/>
    <property type="match status" value="1"/>
</dbReference>
<feature type="binding site" evidence="10">
    <location>
        <begin position="64"/>
        <end position="67"/>
    </location>
    <ligand>
        <name>NADP(+)</name>
        <dbReference type="ChEBI" id="CHEBI:58349"/>
    </ligand>
</feature>
<comment type="catalytic activity">
    <reaction evidence="8 11">
        <text>L-proline + NADP(+) = (S)-1-pyrroline-5-carboxylate + NADPH + 2 H(+)</text>
        <dbReference type="Rhea" id="RHEA:14109"/>
        <dbReference type="ChEBI" id="CHEBI:15378"/>
        <dbReference type="ChEBI" id="CHEBI:17388"/>
        <dbReference type="ChEBI" id="CHEBI:57783"/>
        <dbReference type="ChEBI" id="CHEBI:58349"/>
        <dbReference type="ChEBI" id="CHEBI:60039"/>
        <dbReference type="EC" id="1.5.1.2"/>
    </reaction>
</comment>
<dbReference type="FunFam" id="3.40.50.720:FF:000190">
    <property type="entry name" value="Pyrroline-5-carboxylate reductase"/>
    <property type="match status" value="1"/>
</dbReference>
<dbReference type="EMBL" id="OUUY01000058">
    <property type="protein sequence ID" value="SPQ00034.1"/>
    <property type="molecule type" value="Genomic_DNA"/>
</dbReference>
<dbReference type="GO" id="GO:0005737">
    <property type="term" value="C:cytoplasm"/>
    <property type="evidence" value="ECO:0007669"/>
    <property type="project" value="UniProtKB-SubCell"/>
</dbReference>
<evidence type="ECO:0000256" key="5">
    <source>
        <dbReference type="ARBA" id="ARBA00022650"/>
    </source>
</evidence>
<protein>
    <recommendedName>
        <fullName evidence="8 9">Pyrroline-5-carboxylate reductase</fullName>
        <shortName evidence="8">P5C reductase</shortName>
        <shortName evidence="8">P5CR</shortName>
        <ecNumber evidence="8 9">1.5.1.2</ecNumber>
    </recommendedName>
    <alternativeName>
        <fullName evidence="8">PCA reductase</fullName>
    </alternativeName>
</protein>
<dbReference type="InterPro" id="IPR000304">
    <property type="entry name" value="Pyrroline-COOH_reductase"/>
</dbReference>
<dbReference type="UniPathway" id="UPA00098">
    <property type="reaction ID" value="UER00361"/>
</dbReference>
<evidence type="ECO:0000259" key="13">
    <source>
        <dbReference type="Pfam" id="PF14748"/>
    </source>
</evidence>
<dbReference type="InterPro" id="IPR008927">
    <property type="entry name" value="6-PGluconate_DH-like_C_sf"/>
</dbReference>